<proteinExistence type="predicted"/>
<accession>A0A062XUV1</accession>
<evidence type="ECO:0000313" key="3">
    <source>
        <dbReference type="Proteomes" id="UP000027284"/>
    </source>
</evidence>
<dbReference type="RefSeq" id="WP_038047255.1">
    <property type="nucleotide sequence ID" value="NZ_JMFG01000006.1"/>
</dbReference>
<evidence type="ECO:0000313" key="2">
    <source>
        <dbReference type="EMBL" id="KDA54643.1"/>
    </source>
</evidence>
<keyword evidence="3" id="KW-1185">Reference proteome</keyword>
<feature type="transmembrane region" description="Helical" evidence="1">
    <location>
        <begin position="151"/>
        <end position="170"/>
    </location>
</feature>
<keyword evidence="1" id="KW-1133">Transmembrane helix</keyword>
<protein>
    <recommendedName>
        <fullName evidence="4">Glycosyltransferase RgtA/B/C/D-like domain-containing protein</fullName>
    </recommendedName>
</protein>
<feature type="transmembrane region" description="Helical" evidence="1">
    <location>
        <begin position="220"/>
        <end position="237"/>
    </location>
</feature>
<feature type="transmembrane region" description="Helical" evidence="1">
    <location>
        <begin position="84"/>
        <end position="106"/>
    </location>
</feature>
<dbReference type="AlphaFoldDB" id="A0A062XUV1"/>
<evidence type="ECO:0000256" key="1">
    <source>
        <dbReference type="SAM" id="Phobius"/>
    </source>
</evidence>
<feature type="transmembrane region" description="Helical" evidence="1">
    <location>
        <begin position="118"/>
        <end position="139"/>
    </location>
</feature>
<keyword evidence="1" id="KW-0812">Transmembrane</keyword>
<feature type="transmembrane region" description="Helical" evidence="1">
    <location>
        <begin position="257"/>
        <end position="278"/>
    </location>
</feature>
<feature type="transmembrane region" description="Helical" evidence="1">
    <location>
        <begin position="283"/>
        <end position="300"/>
    </location>
</feature>
<reference evidence="2 3" key="1">
    <citation type="submission" date="2014-04" db="EMBL/GenBank/DDBJ databases">
        <title>The Genome Sequence of Thermoanaerobaculum aquaticum MP-01, The First Cultivated Group 23 Acidobacterium.</title>
        <authorList>
            <person name="Stamps B.W."/>
            <person name="Losey N.A."/>
            <person name="Lawson P.A."/>
            <person name="Stevenson B.S."/>
        </authorList>
    </citation>
    <scope>NUCLEOTIDE SEQUENCE [LARGE SCALE GENOMIC DNA]</scope>
    <source>
        <strain evidence="2 3">MP-01</strain>
    </source>
</reference>
<dbReference type="STRING" id="1312852.EG19_10815"/>
<dbReference type="Proteomes" id="UP000027284">
    <property type="component" value="Unassembled WGS sequence"/>
</dbReference>
<keyword evidence="1" id="KW-0472">Membrane</keyword>
<sequence length="482" mass="53951">MERTLKREASMLLAVQGLYMLLLGLALLHHEPWRDEIQAWLLARDSSTLGELWRNTRYEGHPLLWHVALWVVTRFFQHPVAMQALHWIVASAAAWVFLRYAPFAFWVRVGWLFGYFPFYEYGVISRNYGLTLLFLLLALKWSTRPTGASISLALASNSSPMGVLLVPPLALALKAKWKGAGVKSWILLAVGWGVAVWSCIPPTDYEHARGLFLGWEPFRAYYILRGLAFSLLPLLRYDLHFWNNTLLFPFDFAGVPFAFPLAIAVAAGMAAQLVTALWSSRRLILIWSLGLLILVSFFYVKFPGAARHHGFILVWSVPCLWLARDLETSLRSSGHLFLALSLAAGLQGSLVATLVDWRHPFSAGKDAARSVSLHCKGAPLVGHTDWAASTVAGFLPDQRVYYLTTKAYGSFVVWNLARVRREFLSEQEIVAEALNLGTSGETCLLLNRPLSEQIPCRLLAALPEAIVGDEAFWLYRCGTPAP</sequence>
<name>A0A062XUV1_9BACT</name>
<feature type="transmembrane region" description="Helical" evidence="1">
    <location>
        <begin position="182"/>
        <end position="200"/>
    </location>
</feature>
<organism evidence="2 3">
    <name type="scientific">Thermoanaerobaculum aquaticum</name>
    <dbReference type="NCBI Taxonomy" id="1312852"/>
    <lineage>
        <taxon>Bacteria</taxon>
        <taxon>Pseudomonadati</taxon>
        <taxon>Acidobacteriota</taxon>
        <taxon>Thermoanaerobaculia</taxon>
        <taxon>Thermoanaerobaculales</taxon>
        <taxon>Thermoanaerobaculaceae</taxon>
        <taxon>Thermoanaerobaculum</taxon>
    </lineage>
</organism>
<evidence type="ECO:0008006" key="4">
    <source>
        <dbReference type="Google" id="ProtNLM"/>
    </source>
</evidence>
<dbReference type="OrthoDB" id="8895194at2"/>
<dbReference type="EMBL" id="JMFG01000006">
    <property type="protein sequence ID" value="KDA54643.1"/>
    <property type="molecule type" value="Genomic_DNA"/>
</dbReference>
<gene>
    <name evidence="2" type="ORF">EG19_10815</name>
</gene>
<comment type="caution">
    <text evidence="2">The sequence shown here is derived from an EMBL/GenBank/DDBJ whole genome shotgun (WGS) entry which is preliminary data.</text>
</comment>